<feature type="domain" description="PglD N-terminal" evidence="1">
    <location>
        <begin position="4"/>
        <end position="70"/>
    </location>
</feature>
<dbReference type="PANTHER" id="PTHR43300:SF7">
    <property type="entry name" value="UDP-N-ACETYLBACILLOSAMINE N-ACETYLTRANSFERASE"/>
    <property type="match status" value="1"/>
</dbReference>
<comment type="caution">
    <text evidence="2">The sequence shown here is derived from an EMBL/GenBank/DDBJ whole genome shotgun (WGS) entry which is preliminary data.</text>
</comment>
<dbReference type="AlphaFoldDB" id="A0A200HQ68"/>
<reference evidence="2 3" key="1">
    <citation type="submission" date="2017-05" db="EMBL/GenBank/DDBJ databases">
        <title>The Genome Sequence of Enterococcus faecium 2D5_DIV0622.</title>
        <authorList>
            <consortium name="The Broad Institute Genomics Platform"/>
            <consortium name="The Broad Institute Genomic Center for Infectious Diseases"/>
            <person name="Earl A."/>
            <person name="Manson A."/>
            <person name="Schwartman J."/>
            <person name="Gilmore M."/>
            <person name="Abouelleil A."/>
            <person name="Cao P."/>
            <person name="Chapman S."/>
            <person name="Cusick C."/>
            <person name="Shea T."/>
            <person name="Young S."/>
            <person name="Neafsey D."/>
            <person name="Nusbaum C."/>
            <person name="Birren B."/>
        </authorList>
    </citation>
    <scope>NUCLEOTIDE SEQUENCE [LARGE SCALE GENOMIC DNA]</scope>
    <source>
        <strain evidence="2 3">2D5_DIV0622</strain>
    </source>
</reference>
<dbReference type="Proteomes" id="UP000196503">
    <property type="component" value="Unassembled WGS sequence"/>
</dbReference>
<organism evidence="2 3">
    <name type="scientific">Enterococcus cecorum</name>
    <dbReference type="NCBI Taxonomy" id="44008"/>
    <lineage>
        <taxon>Bacteria</taxon>
        <taxon>Bacillati</taxon>
        <taxon>Bacillota</taxon>
        <taxon>Bacilli</taxon>
        <taxon>Lactobacillales</taxon>
        <taxon>Enterococcaceae</taxon>
        <taxon>Enterococcus</taxon>
    </lineage>
</organism>
<dbReference type="Gene3D" id="2.160.10.10">
    <property type="entry name" value="Hexapeptide repeat proteins"/>
    <property type="match status" value="1"/>
</dbReference>
<dbReference type="InterPro" id="IPR011004">
    <property type="entry name" value="Trimer_LpxA-like_sf"/>
</dbReference>
<dbReference type="PANTHER" id="PTHR43300">
    <property type="entry name" value="ACETYLTRANSFERASE"/>
    <property type="match status" value="1"/>
</dbReference>
<dbReference type="SUPFAM" id="SSF51161">
    <property type="entry name" value="Trimeric LpxA-like enzymes"/>
    <property type="match status" value="1"/>
</dbReference>
<dbReference type="InterPro" id="IPR041561">
    <property type="entry name" value="PglD_N"/>
</dbReference>
<proteinExistence type="predicted"/>
<dbReference type="Gene3D" id="3.40.50.20">
    <property type="match status" value="1"/>
</dbReference>
<name>A0A200HQ68_9ENTE</name>
<evidence type="ECO:0000313" key="3">
    <source>
        <dbReference type="Proteomes" id="UP000196503"/>
    </source>
</evidence>
<gene>
    <name evidence="2" type="ORF">A5869_001961</name>
</gene>
<sequence length="167" mass="17870">MNKRLIILGSGGYGRTVADVASQLNYDPIIFLDDSIPDHPLSSFTSFISDDTEFIPAFGNNAFRLEWTEMIESAGGKLATLIHPTAYVSPKATIAPGVVILPGAIINTNTTIQRGCILNIGCIVDHDVILEEAVYLAPGAIVKGENRVPALTKVDSGEVIAAKQYKI</sequence>
<accession>A0A200HQ68</accession>
<dbReference type="EMBL" id="NIBL01000003">
    <property type="protein sequence ID" value="OUZ14856.1"/>
    <property type="molecule type" value="Genomic_DNA"/>
</dbReference>
<evidence type="ECO:0000259" key="1">
    <source>
        <dbReference type="Pfam" id="PF17836"/>
    </source>
</evidence>
<dbReference type="Pfam" id="PF17836">
    <property type="entry name" value="PglD_N"/>
    <property type="match status" value="1"/>
</dbReference>
<dbReference type="RefSeq" id="WP_087663580.1">
    <property type="nucleotide sequence ID" value="NZ_NIBL01000003.1"/>
</dbReference>
<protein>
    <recommendedName>
        <fullName evidence="1">PglD N-terminal domain-containing protein</fullName>
    </recommendedName>
</protein>
<dbReference type="InterPro" id="IPR050179">
    <property type="entry name" value="Trans_hexapeptide_repeat"/>
</dbReference>
<evidence type="ECO:0000313" key="2">
    <source>
        <dbReference type="EMBL" id="OUZ14856.1"/>
    </source>
</evidence>